<dbReference type="SUPFAM" id="SSF56672">
    <property type="entry name" value="DNA/RNA polymerases"/>
    <property type="match status" value="1"/>
</dbReference>
<evidence type="ECO:0000259" key="1">
    <source>
        <dbReference type="Pfam" id="PF00078"/>
    </source>
</evidence>
<keyword evidence="3" id="KW-1185">Reference proteome</keyword>
<dbReference type="Proteomes" id="UP000595140">
    <property type="component" value="Unassembled WGS sequence"/>
</dbReference>
<name>A0A484MMK5_9ASTE</name>
<proteinExistence type="predicted"/>
<feature type="domain" description="Reverse transcriptase" evidence="1">
    <location>
        <begin position="171"/>
        <end position="395"/>
    </location>
</feature>
<reference evidence="2 3" key="1">
    <citation type="submission" date="2018-04" db="EMBL/GenBank/DDBJ databases">
        <authorList>
            <person name="Vogel A."/>
        </authorList>
    </citation>
    <scope>NUCLEOTIDE SEQUENCE [LARGE SCALE GENOMIC DNA]</scope>
</reference>
<sequence>MILAVKKEVEFWKQKANIKWLEKGDANSKVFQAYVRGKQKKLCINHIISQEGVGLHNREEIKEEAIKYFQSQFSAETADHCPNLMPILQHIPKLISAEEDASITALPDMDEVRHTIWEMDANSASGPDGFNGTFFKCCWEIIQHDVLKASQDFFLGMPIPKGYGSTFLTLIPKTDHPKTFGDFRPISLSLSTFMSKINTKMLANRLKKLLHKIISDEQAAFQKGKAIEDHILMAKEAIHQLDKKVFGGNIILKIDMAKAFDRMDWSYLESILKGFGFSSRSVKLCLANLKSTFISILLNGEPIGFIKRYNMGSLKWVGHLVYADDLMIFTKGETRNLLRMKTLLLDYLRASGQQINFTKSRFYSSKTTSKEQLSHMEKILGMKSGSLPFTYLGGTIYRGILRKEHCNNLLEHFDKHISSWYSKVLNQMGRLILIKHVLSSIPLHILAVHTLPKSIHAKLNSQMANFYWGQKDGWPKYHWVKWSHICIPKEAGGLGIRNLATLEDAYGAKLWWRVHNDSGLWASFMRAKYLKQGCVREKLTDSPTWKRICRVHDFCTLFAKGEAGSMSWNNGLFSLKQAYSLREDGHSSLFSTRFVWNKTQIPKLRTFIWKCQAERRYLHGGDLSRRVSWRNPRKPAIHPLDWKLTRTVFSSEGDGVKENIGKHGGLDTGFSYSPTRFKIEAKFYRFEKSKCGRVQICEEVRRKSYRFWTSYDVLQWICNCLDGIIFNPTASLRSEEHSEGNKRYCLYLDANSSGFYIRIQELRIDGFTSIVIPEGSNKSGIRLFVAKLRQIGSSIRDSCKFFSDYDICQNWSTSHESEFSQPSISKALFDVDILVDPVVHVGK</sequence>
<gene>
    <name evidence="2" type="ORF">CCAM_LOCUS31848</name>
</gene>
<dbReference type="EMBL" id="OOIL02003957">
    <property type="protein sequence ID" value="VFQ90072.1"/>
    <property type="molecule type" value="Genomic_DNA"/>
</dbReference>
<evidence type="ECO:0000313" key="3">
    <source>
        <dbReference type="Proteomes" id="UP000595140"/>
    </source>
</evidence>
<dbReference type="OrthoDB" id="786357at2759"/>
<dbReference type="InterPro" id="IPR000477">
    <property type="entry name" value="RT_dom"/>
</dbReference>
<accession>A0A484MMK5</accession>
<organism evidence="2 3">
    <name type="scientific">Cuscuta campestris</name>
    <dbReference type="NCBI Taxonomy" id="132261"/>
    <lineage>
        <taxon>Eukaryota</taxon>
        <taxon>Viridiplantae</taxon>
        <taxon>Streptophyta</taxon>
        <taxon>Embryophyta</taxon>
        <taxon>Tracheophyta</taxon>
        <taxon>Spermatophyta</taxon>
        <taxon>Magnoliopsida</taxon>
        <taxon>eudicotyledons</taxon>
        <taxon>Gunneridae</taxon>
        <taxon>Pentapetalae</taxon>
        <taxon>asterids</taxon>
        <taxon>lamiids</taxon>
        <taxon>Solanales</taxon>
        <taxon>Convolvulaceae</taxon>
        <taxon>Cuscuteae</taxon>
        <taxon>Cuscuta</taxon>
        <taxon>Cuscuta subgen. Grammica</taxon>
        <taxon>Cuscuta sect. Cleistogrammica</taxon>
    </lineage>
</organism>
<dbReference type="Pfam" id="PF00078">
    <property type="entry name" value="RVT_1"/>
    <property type="match status" value="1"/>
</dbReference>
<dbReference type="InterPro" id="IPR043502">
    <property type="entry name" value="DNA/RNA_pol_sf"/>
</dbReference>
<protein>
    <recommendedName>
        <fullName evidence="1">Reverse transcriptase domain-containing protein</fullName>
    </recommendedName>
</protein>
<evidence type="ECO:0000313" key="2">
    <source>
        <dbReference type="EMBL" id="VFQ90072.1"/>
    </source>
</evidence>
<dbReference type="PANTHER" id="PTHR33116:SF67">
    <property type="entry name" value="REVERSE TRANSCRIPTASE"/>
    <property type="match status" value="1"/>
</dbReference>
<dbReference type="AlphaFoldDB" id="A0A484MMK5"/>
<dbReference type="PANTHER" id="PTHR33116">
    <property type="entry name" value="REVERSE TRANSCRIPTASE ZINC-BINDING DOMAIN-CONTAINING PROTEIN-RELATED-RELATED"/>
    <property type="match status" value="1"/>
</dbReference>
<dbReference type="CDD" id="cd01650">
    <property type="entry name" value="RT_nLTR_like"/>
    <property type="match status" value="1"/>
</dbReference>